<evidence type="ECO:0000256" key="3">
    <source>
        <dbReference type="ARBA" id="ARBA00005712"/>
    </source>
</evidence>
<keyword evidence="6" id="KW-0472">Membrane</keyword>
<dbReference type="Gene3D" id="2.60.15.10">
    <property type="entry name" value="F0F1 ATP synthase delta/epsilon subunit, N-terminal"/>
    <property type="match status" value="1"/>
</dbReference>
<accession>A0A6F8VC35</accession>
<reference evidence="10" key="1">
    <citation type="submission" date="2020-03" db="EMBL/GenBank/DDBJ databases">
        <title>Complete genome sequence of sulfur-oxidizing bacterium skT11.</title>
        <authorList>
            <person name="Kanda M."/>
            <person name="Kojima H."/>
            <person name="Fukui M."/>
        </authorList>
    </citation>
    <scope>NUCLEOTIDE SEQUENCE [LARGE SCALE GENOMIC DNA]</scope>
    <source>
        <strain evidence="10">skT11</strain>
    </source>
</reference>
<feature type="domain" description="ATP synthase F1 complex delta/epsilon subunit N-terminal" evidence="8">
    <location>
        <begin position="16"/>
        <end position="82"/>
    </location>
</feature>
<evidence type="ECO:0000313" key="9">
    <source>
        <dbReference type="EMBL" id="BCB26890.1"/>
    </source>
</evidence>
<comment type="subcellular location">
    <subcellularLocation>
        <location evidence="2">Endomembrane system</location>
        <topology evidence="2">Peripheral membrane protein</topology>
    </subcellularLocation>
</comment>
<evidence type="ECO:0000256" key="2">
    <source>
        <dbReference type="ARBA" id="ARBA00004184"/>
    </source>
</evidence>
<dbReference type="EMBL" id="AP022853">
    <property type="protein sequence ID" value="BCB26890.1"/>
    <property type="molecule type" value="Genomic_DNA"/>
</dbReference>
<keyword evidence="4" id="KW-0813">Transport</keyword>
<evidence type="ECO:0000313" key="10">
    <source>
        <dbReference type="Proteomes" id="UP000502260"/>
    </source>
</evidence>
<dbReference type="InterPro" id="IPR001469">
    <property type="entry name" value="ATP_synth_F1_dsu/esu"/>
</dbReference>
<comment type="similarity">
    <text evidence="3">Belongs to the ATPase epsilon chain family.</text>
</comment>
<dbReference type="Proteomes" id="UP000502260">
    <property type="component" value="Chromosome"/>
</dbReference>
<dbReference type="GO" id="GO:0045259">
    <property type="term" value="C:proton-transporting ATP synthase complex"/>
    <property type="evidence" value="ECO:0007669"/>
    <property type="project" value="UniProtKB-KW"/>
</dbReference>
<protein>
    <recommendedName>
        <fullName evidence="8">ATP synthase F1 complex delta/epsilon subunit N-terminal domain-containing protein</fullName>
    </recommendedName>
</protein>
<keyword evidence="7" id="KW-0139">CF(1)</keyword>
<proteinExistence type="inferred from homology"/>
<dbReference type="RefSeq" id="WP_173063518.1">
    <property type="nucleotide sequence ID" value="NZ_AP022853.1"/>
</dbReference>
<keyword evidence="5" id="KW-0406">Ion transport</keyword>
<dbReference type="GO" id="GO:0046933">
    <property type="term" value="F:proton-transporting ATP synthase activity, rotational mechanism"/>
    <property type="evidence" value="ECO:0007669"/>
    <property type="project" value="InterPro"/>
</dbReference>
<name>A0A6F8VC35_9PROT</name>
<comment type="function">
    <text evidence="1">Produces ATP from ADP in the presence of a proton gradient across the membrane.</text>
</comment>
<sequence length="133" mass="15369">MKTFALHLYSATQHEIIEGVTSFVGQDDSGSFGIQAGHARMMTALSYGLARYRDANDTWVYLALPGGLLYSVDNALYIITRRYFSDPDYQRISAMLLDRLLKEEEELHAVKQNLYRLEQEMLKRLWKMERGAL</sequence>
<dbReference type="KEGG" id="slac:SKTS_17760"/>
<evidence type="ECO:0000256" key="1">
    <source>
        <dbReference type="ARBA" id="ARBA00003543"/>
    </source>
</evidence>
<dbReference type="GO" id="GO:0012505">
    <property type="term" value="C:endomembrane system"/>
    <property type="evidence" value="ECO:0007669"/>
    <property type="project" value="UniProtKB-SubCell"/>
</dbReference>
<evidence type="ECO:0000256" key="6">
    <source>
        <dbReference type="ARBA" id="ARBA00023136"/>
    </source>
</evidence>
<dbReference type="InterPro" id="IPR036771">
    <property type="entry name" value="ATPsynth_dsu/esu_N"/>
</dbReference>
<dbReference type="Pfam" id="PF02823">
    <property type="entry name" value="ATP-synt_DE_N"/>
    <property type="match status" value="1"/>
</dbReference>
<dbReference type="SUPFAM" id="SSF51344">
    <property type="entry name" value="Epsilon subunit of F1F0-ATP synthase N-terminal domain"/>
    <property type="match status" value="1"/>
</dbReference>
<keyword evidence="7" id="KW-0066">ATP synthesis</keyword>
<dbReference type="AlphaFoldDB" id="A0A6F8VC35"/>
<evidence type="ECO:0000256" key="5">
    <source>
        <dbReference type="ARBA" id="ARBA00023065"/>
    </source>
</evidence>
<gene>
    <name evidence="9" type="ORF">SKTS_17760</name>
</gene>
<dbReference type="InterPro" id="IPR020546">
    <property type="entry name" value="ATP_synth_F1_dsu/esu_N"/>
</dbReference>
<evidence type="ECO:0000259" key="8">
    <source>
        <dbReference type="Pfam" id="PF02823"/>
    </source>
</evidence>
<evidence type="ECO:0000256" key="7">
    <source>
        <dbReference type="ARBA" id="ARBA00023196"/>
    </source>
</evidence>
<organism evidence="9 10">
    <name type="scientific">Sulfurimicrobium lacus</name>
    <dbReference type="NCBI Taxonomy" id="2715678"/>
    <lineage>
        <taxon>Bacteria</taxon>
        <taxon>Pseudomonadati</taxon>
        <taxon>Pseudomonadota</taxon>
        <taxon>Betaproteobacteria</taxon>
        <taxon>Nitrosomonadales</taxon>
        <taxon>Sulfuricellaceae</taxon>
        <taxon>Sulfurimicrobium</taxon>
    </lineage>
</organism>
<evidence type="ECO:0000256" key="4">
    <source>
        <dbReference type="ARBA" id="ARBA00022448"/>
    </source>
</evidence>
<dbReference type="CDD" id="cd12152">
    <property type="entry name" value="F1-ATPase_delta"/>
    <property type="match status" value="1"/>
</dbReference>
<keyword evidence="10" id="KW-1185">Reference proteome</keyword>